<gene>
    <name evidence="1" type="ORF">LCGC14_2707410</name>
</gene>
<organism evidence="1">
    <name type="scientific">marine sediment metagenome</name>
    <dbReference type="NCBI Taxonomy" id="412755"/>
    <lineage>
        <taxon>unclassified sequences</taxon>
        <taxon>metagenomes</taxon>
        <taxon>ecological metagenomes</taxon>
    </lineage>
</organism>
<sequence>MAFQTGSNILVALKAESTIGVAVGTVTGAQRIRITDSPGLELKRAQIVSQEKRDDGNTSMGRSGGKSVDGSFNMEMIAGGAMNTLMAAALRATFVTSTSITFVTLTAVTFATNALESSAGDFIAEGITRIAAQVPDWDSLETIKTVAGLWASHLAAKATPAQMTAKDIYLYVRNTVQSKLAAVTTQAELDA</sequence>
<reference evidence="1" key="1">
    <citation type="journal article" date="2015" name="Nature">
        <title>Complex archaea that bridge the gap between prokaryotes and eukaryotes.</title>
        <authorList>
            <person name="Spang A."/>
            <person name="Saw J.H."/>
            <person name="Jorgensen S.L."/>
            <person name="Zaremba-Niedzwiedzka K."/>
            <person name="Martijn J."/>
            <person name="Lind A.E."/>
            <person name="van Eijk R."/>
            <person name="Schleper C."/>
            <person name="Guy L."/>
            <person name="Ettema T.J."/>
        </authorList>
    </citation>
    <scope>NUCLEOTIDE SEQUENCE</scope>
</reference>
<dbReference type="AlphaFoldDB" id="A0A0F9BN03"/>
<accession>A0A0F9BN03</accession>
<protein>
    <submittedName>
        <fullName evidence="1">Uncharacterized protein</fullName>
    </submittedName>
</protein>
<proteinExistence type="predicted"/>
<comment type="caution">
    <text evidence="1">The sequence shown here is derived from an EMBL/GenBank/DDBJ whole genome shotgun (WGS) entry which is preliminary data.</text>
</comment>
<evidence type="ECO:0000313" key="1">
    <source>
        <dbReference type="EMBL" id="KKK91989.1"/>
    </source>
</evidence>
<name>A0A0F9BN03_9ZZZZ</name>
<dbReference type="Pfam" id="PF18906">
    <property type="entry name" value="Phage_tube_2"/>
    <property type="match status" value="1"/>
</dbReference>
<dbReference type="InterPro" id="IPR044000">
    <property type="entry name" value="Phage_tube_2"/>
</dbReference>
<dbReference type="EMBL" id="LAZR01048411">
    <property type="protein sequence ID" value="KKK91989.1"/>
    <property type="molecule type" value="Genomic_DNA"/>
</dbReference>
<feature type="non-terminal residue" evidence="1">
    <location>
        <position position="191"/>
    </location>
</feature>